<dbReference type="Proteomes" id="UP000077115">
    <property type="component" value="Unassembled WGS sequence"/>
</dbReference>
<dbReference type="SUPFAM" id="SSF48371">
    <property type="entry name" value="ARM repeat"/>
    <property type="match status" value="1"/>
</dbReference>
<feature type="domain" description="DUF4042" evidence="2">
    <location>
        <begin position="268"/>
        <end position="418"/>
    </location>
</feature>
<feature type="region of interest" description="Disordered" evidence="1">
    <location>
        <begin position="235"/>
        <end position="260"/>
    </location>
</feature>
<dbReference type="OrthoDB" id="422637at2759"/>
<dbReference type="eggNOG" id="KOG4535">
    <property type="taxonomic scope" value="Eukaryota"/>
</dbReference>
<dbReference type="InterPro" id="IPR025283">
    <property type="entry name" value="DUF4042"/>
</dbReference>
<dbReference type="PANTHER" id="PTHR13366">
    <property type="entry name" value="MALARIA ANTIGEN-RELATED"/>
    <property type="match status" value="1"/>
</dbReference>
<evidence type="ECO:0000259" key="2">
    <source>
        <dbReference type="Pfam" id="PF13251"/>
    </source>
</evidence>
<protein>
    <recommendedName>
        <fullName evidence="2">DUF4042 domain-containing protein</fullName>
    </recommendedName>
</protein>
<reference evidence="3 4" key="1">
    <citation type="submission" date="2006-10" db="EMBL/GenBank/DDBJ databases">
        <title>The Genome Sequence of Batrachochytrium dendrobatidis JEL423.</title>
        <authorList>
            <consortium name="The Broad Institute Genome Sequencing Platform"/>
            <person name="Birren B."/>
            <person name="Lander E."/>
            <person name="Galagan J."/>
            <person name="Cuomo C."/>
            <person name="Devon K."/>
            <person name="Jaffe D."/>
            <person name="Butler J."/>
            <person name="Alvarez P."/>
            <person name="Gnerre S."/>
            <person name="Grabherr M."/>
            <person name="Kleber M."/>
            <person name="Mauceli E."/>
            <person name="Brockman W."/>
            <person name="Young S."/>
            <person name="LaButti K."/>
            <person name="Sykes S."/>
            <person name="DeCaprio D."/>
            <person name="Crawford M."/>
            <person name="Koehrsen M."/>
            <person name="Engels R."/>
            <person name="Montgomery P."/>
            <person name="Pearson M."/>
            <person name="Howarth C."/>
            <person name="Larson L."/>
            <person name="White J."/>
            <person name="O'Leary S."/>
            <person name="Kodira C."/>
            <person name="Zeng Q."/>
            <person name="Yandava C."/>
            <person name="Alvarado L."/>
            <person name="Longcore J."/>
            <person name="James T."/>
        </authorList>
    </citation>
    <scope>NUCLEOTIDE SEQUENCE [LARGE SCALE GENOMIC DNA]</scope>
    <source>
        <strain evidence="3 4">JEL423</strain>
    </source>
</reference>
<gene>
    <name evidence="3" type="ORF">BDEG_22791</name>
</gene>
<dbReference type="Gene3D" id="1.25.10.10">
    <property type="entry name" value="Leucine-rich Repeat Variant"/>
    <property type="match status" value="2"/>
</dbReference>
<proteinExistence type="predicted"/>
<dbReference type="VEuPathDB" id="FungiDB:BDEG_22791"/>
<evidence type="ECO:0000256" key="1">
    <source>
        <dbReference type="SAM" id="MobiDB-lite"/>
    </source>
</evidence>
<reference evidence="3 4" key="2">
    <citation type="submission" date="2016-05" db="EMBL/GenBank/DDBJ databases">
        <title>Lineage-specific infection strategies underlie the spectrum of fungal disease in amphibians.</title>
        <authorList>
            <person name="Cuomo C.A."/>
            <person name="Farrer R.A."/>
            <person name="James T."/>
            <person name="Longcore J."/>
            <person name="Birren B."/>
        </authorList>
    </citation>
    <scope>NUCLEOTIDE SEQUENCE [LARGE SCALE GENOMIC DNA]</scope>
    <source>
        <strain evidence="3 4">JEL423</strain>
    </source>
</reference>
<dbReference type="InterPro" id="IPR052107">
    <property type="entry name" value="HEAT6"/>
</dbReference>
<feature type="region of interest" description="Disordered" evidence="1">
    <location>
        <begin position="74"/>
        <end position="99"/>
    </location>
</feature>
<dbReference type="EMBL" id="DS022302">
    <property type="protein sequence ID" value="OAJ38897.1"/>
    <property type="molecule type" value="Genomic_DNA"/>
</dbReference>
<accession>A0A177WFJ9</accession>
<dbReference type="InterPro" id="IPR011989">
    <property type="entry name" value="ARM-like"/>
</dbReference>
<dbReference type="AlphaFoldDB" id="A0A177WFJ9"/>
<name>A0A177WFJ9_BATDL</name>
<dbReference type="PANTHER" id="PTHR13366:SF0">
    <property type="entry name" value="HEAT REPEAT-CONTAINING PROTEIN 6"/>
    <property type="match status" value="1"/>
</dbReference>
<organism evidence="3 4">
    <name type="scientific">Batrachochytrium dendrobatidis (strain JEL423)</name>
    <dbReference type="NCBI Taxonomy" id="403673"/>
    <lineage>
        <taxon>Eukaryota</taxon>
        <taxon>Fungi</taxon>
        <taxon>Fungi incertae sedis</taxon>
        <taxon>Chytridiomycota</taxon>
        <taxon>Chytridiomycota incertae sedis</taxon>
        <taxon>Chytridiomycetes</taxon>
        <taxon>Rhizophydiales</taxon>
        <taxon>Rhizophydiales incertae sedis</taxon>
        <taxon>Batrachochytrium</taxon>
    </lineage>
</organism>
<dbReference type="InterPro" id="IPR016024">
    <property type="entry name" value="ARM-type_fold"/>
</dbReference>
<evidence type="ECO:0000313" key="4">
    <source>
        <dbReference type="Proteomes" id="UP000077115"/>
    </source>
</evidence>
<dbReference type="Pfam" id="PF13251">
    <property type="entry name" value="DUF4042"/>
    <property type="match status" value="1"/>
</dbReference>
<sequence>MTDHLALVTALSSGAAHLSLKAHSPESTLLVKALFHLFSDKHSFGIAPDPAHMLTLVTKSVEFLIQQQRQFMSSQNEIPSAPPTSRILPTRSRPDSPSQGITPLRSMAIVLFENAVFCPDLHDSLLNLLTPLSQDSSNLNSRRLAIVCLGNMCAKSGAKFIPLLRHASAALIAIVVKHSVVPSQILAQSLRSLYMIVNENKTISGEIVNQLVAILPLLIFPTLSEFAAWKAIGTKSDSWRKPPDSDSEISDTDTTGPRKFHQSNTKLWMNALQLLSAFTKSNPKQVFPQFGSIIFPGGNLASIPLIDIIIFSPDPKLRTAATSTICTLFESLKPFFAIASHSETKPASFASLSQRLADQLCAFHISLMTHILDKQHASTLTLLLQVLTSLVQCTLYTRLSQDFRSEIVTRIGALVSHHGQFLSFIPTQYAIKRVQLFTRFDMNIVLVDSSVQARALECYSAVLSTIQEPNTCATSLTWIDTIPGVLQKCCDYASSDQIVLRIAALEGCCAIARYHPLSFSQQWDSILVDVLDKARMNTDTATRLAAAKILEQFANSCSTGALCAENVPTQWWIYISTIVTDSFIFDRMFAIRAMGLNIIGQIPFVELGILNAELCTLCWKGAEQLVADDHSDVRSAAWGAIGVLIGQVILTQNISCLQRIADLIVTVSINESNVATKVRAAWALGNLTEMWQKLAESYKSETSSLTKMTCEQIVLLLKTANSFTGDNEKCRANGVRAIGNVVKLALTDPLLTSPTFSSLLSESTRLSIKASQGGSFKARWSACYTLSIILLLPDTAGTHQRQRADIFTVLAKAATTCTNFKVKISAITAMQSANASDNVVHTLFDSPTQSTSVNINSLIKNNIDICLDAIQSTLDMMDENVNEAKFGEFRYTDQLKQAAKATTQHLLHLQK</sequence>
<evidence type="ECO:0000313" key="3">
    <source>
        <dbReference type="EMBL" id="OAJ38897.1"/>
    </source>
</evidence>